<dbReference type="SUPFAM" id="SSF55347">
    <property type="entry name" value="Glyceraldehyde-3-phosphate dehydrogenase-like, C-terminal domain"/>
    <property type="match status" value="1"/>
</dbReference>
<feature type="domain" description="Dihydrodipicolinate reductase C-terminal" evidence="16">
    <location>
        <begin position="128"/>
        <end position="264"/>
    </location>
</feature>
<feature type="binding site" evidence="14">
    <location>
        <begin position="122"/>
        <end position="125"/>
    </location>
    <ligand>
        <name>NAD(+)</name>
        <dbReference type="ChEBI" id="CHEBI:57540"/>
    </ligand>
</feature>
<dbReference type="PIRSF" id="PIRSF000161">
    <property type="entry name" value="DHPR"/>
    <property type="match status" value="1"/>
</dbReference>
<dbReference type="GO" id="GO:0005829">
    <property type="term" value="C:cytosol"/>
    <property type="evidence" value="ECO:0007669"/>
    <property type="project" value="TreeGrafter"/>
</dbReference>
<dbReference type="InterPro" id="IPR022664">
    <property type="entry name" value="DapB_N_CS"/>
</dbReference>
<evidence type="ECO:0000259" key="16">
    <source>
        <dbReference type="Pfam" id="PF05173"/>
    </source>
</evidence>
<evidence type="ECO:0000256" key="12">
    <source>
        <dbReference type="ARBA" id="ARBA00049080"/>
    </source>
</evidence>
<comment type="caution">
    <text evidence="14">Was originally thought to be a dihydrodipicolinate reductase (DHDPR), catalyzing the conversion of dihydrodipicolinate to tetrahydrodipicolinate. However, it was shown in E.coli that the substrate of the enzymatic reaction is not dihydrodipicolinate (DHDP) but in fact (2S,4S)-4-hydroxy-2,3,4,5-tetrahydrodipicolinic acid (HTPA), the product released by the DapA-catalyzed reaction.</text>
</comment>
<comment type="function">
    <text evidence="14">Catalyzes the conversion of 4-hydroxy-tetrahydrodipicolinate (HTPA) to tetrahydrodipicolinate.</text>
</comment>
<evidence type="ECO:0000256" key="4">
    <source>
        <dbReference type="ARBA" id="ARBA00022605"/>
    </source>
</evidence>
<evidence type="ECO:0000256" key="10">
    <source>
        <dbReference type="ARBA" id="ARBA00037922"/>
    </source>
</evidence>
<keyword evidence="6 14" id="KW-0220">Diaminopimelate biosynthesis</keyword>
<dbReference type="InterPro" id="IPR023940">
    <property type="entry name" value="DHDPR_bac"/>
</dbReference>
<feature type="binding site" evidence="14">
    <location>
        <begin position="165"/>
        <end position="166"/>
    </location>
    <ligand>
        <name>(S)-2,3,4,5-tetrahydrodipicolinate</name>
        <dbReference type="ChEBI" id="CHEBI:16845"/>
    </ligand>
</feature>
<evidence type="ECO:0000256" key="2">
    <source>
        <dbReference type="ARBA" id="ARBA00006642"/>
    </source>
</evidence>
<keyword evidence="5 14" id="KW-0521">NADP</keyword>
<comment type="catalytic activity">
    <reaction evidence="12 14">
        <text>(S)-2,3,4,5-tetrahydrodipicolinate + NADP(+) + H2O = (2S,4S)-4-hydroxy-2,3,4,5-tetrahydrodipicolinate + NADPH + H(+)</text>
        <dbReference type="Rhea" id="RHEA:35331"/>
        <dbReference type="ChEBI" id="CHEBI:15377"/>
        <dbReference type="ChEBI" id="CHEBI:15378"/>
        <dbReference type="ChEBI" id="CHEBI:16845"/>
        <dbReference type="ChEBI" id="CHEBI:57783"/>
        <dbReference type="ChEBI" id="CHEBI:58349"/>
        <dbReference type="ChEBI" id="CHEBI:67139"/>
        <dbReference type="EC" id="1.17.1.8"/>
    </reaction>
</comment>
<organism evidence="17 18">
    <name type="scientific">Thiothrix nivea (strain ATCC 35100 / DSM 5205 / JP2)</name>
    <dbReference type="NCBI Taxonomy" id="870187"/>
    <lineage>
        <taxon>Bacteria</taxon>
        <taxon>Pseudomonadati</taxon>
        <taxon>Pseudomonadota</taxon>
        <taxon>Gammaproteobacteria</taxon>
        <taxon>Thiotrichales</taxon>
        <taxon>Thiotrichaceae</taxon>
        <taxon>Thiothrix</taxon>
    </lineage>
</organism>
<dbReference type="AlphaFoldDB" id="A0A656HAU6"/>
<accession>A0A656HAU6</accession>
<evidence type="ECO:0000256" key="13">
    <source>
        <dbReference type="ARBA" id="ARBA00049396"/>
    </source>
</evidence>
<evidence type="ECO:0000256" key="14">
    <source>
        <dbReference type="HAMAP-Rule" id="MF_00102"/>
    </source>
</evidence>
<dbReference type="NCBIfam" id="TIGR00036">
    <property type="entry name" value="dapB"/>
    <property type="match status" value="1"/>
</dbReference>
<gene>
    <name evidence="14" type="primary">dapB</name>
    <name evidence="17" type="ORF">Thini_0818</name>
</gene>
<feature type="binding site" evidence="14">
    <location>
        <position position="156"/>
    </location>
    <ligand>
        <name>(S)-2,3,4,5-tetrahydrodipicolinate</name>
        <dbReference type="ChEBI" id="CHEBI:16845"/>
    </ligand>
</feature>
<feature type="binding site" evidence="14">
    <location>
        <begin position="98"/>
        <end position="100"/>
    </location>
    <ligand>
        <name>NAD(+)</name>
        <dbReference type="ChEBI" id="CHEBI:57540"/>
    </ligand>
</feature>
<dbReference type="CDD" id="cd02274">
    <property type="entry name" value="DHDPR_N"/>
    <property type="match status" value="1"/>
</dbReference>
<dbReference type="InterPro" id="IPR022663">
    <property type="entry name" value="DapB_C"/>
</dbReference>
<dbReference type="PANTHER" id="PTHR20836:SF0">
    <property type="entry name" value="4-HYDROXY-TETRAHYDRODIPICOLINATE REDUCTASE 1, CHLOROPLASTIC-RELATED"/>
    <property type="match status" value="1"/>
</dbReference>
<keyword evidence="3 14" id="KW-0963">Cytoplasm</keyword>
<evidence type="ECO:0000313" key="17">
    <source>
        <dbReference type="EMBL" id="EIJ33447.1"/>
    </source>
</evidence>
<dbReference type="GO" id="GO:0019877">
    <property type="term" value="P:diaminopimelate biosynthetic process"/>
    <property type="evidence" value="ECO:0007669"/>
    <property type="project" value="UniProtKB-UniRule"/>
</dbReference>
<name>A0A656HAU6_THINJ</name>
<evidence type="ECO:0000256" key="1">
    <source>
        <dbReference type="ARBA" id="ARBA00004496"/>
    </source>
</evidence>
<keyword evidence="8 14" id="KW-0520">NAD</keyword>
<evidence type="ECO:0000313" key="18">
    <source>
        <dbReference type="Proteomes" id="UP000005317"/>
    </source>
</evidence>
<comment type="subunit">
    <text evidence="14">Homotetramer.</text>
</comment>
<comment type="caution">
    <text evidence="14">Lacks conserved residue(s) required for the propagation of feature annotation.</text>
</comment>
<feature type="active site" description="Proton donor/acceptor" evidence="14">
    <location>
        <position position="155"/>
    </location>
</feature>
<comment type="similarity">
    <text evidence="2 14">Belongs to the DapB family.</text>
</comment>
<evidence type="ECO:0000256" key="7">
    <source>
        <dbReference type="ARBA" id="ARBA00023002"/>
    </source>
</evidence>
<evidence type="ECO:0000256" key="5">
    <source>
        <dbReference type="ARBA" id="ARBA00022857"/>
    </source>
</evidence>
<dbReference type="FunFam" id="3.30.360.10:FF:000004">
    <property type="entry name" value="4-hydroxy-tetrahydrodipicolinate reductase"/>
    <property type="match status" value="1"/>
</dbReference>
<evidence type="ECO:0000256" key="11">
    <source>
        <dbReference type="ARBA" id="ARBA00038983"/>
    </source>
</evidence>
<dbReference type="Pfam" id="PF05173">
    <property type="entry name" value="DapB_C"/>
    <property type="match status" value="1"/>
</dbReference>
<dbReference type="EC" id="1.17.1.8" evidence="11 14"/>
<dbReference type="PROSITE" id="PS01298">
    <property type="entry name" value="DAPB"/>
    <property type="match status" value="1"/>
</dbReference>
<dbReference type="GO" id="GO:0016726">
    <property type="term" value="F:oxidoreductase activity, acting on CH or CH2 groups, NAD or NADP as acceptor"/>
    <property type="evidence" value="ECO:0007669"/>
    <property type="project" value="UniProtKB-UniRule"/>
</dbReference>
<keyword evidence="18" id="KW-1185">Reference proteome</keyword>
<dbReference type="GO" id="GO:0050661">
    <property type="term" value="F:NADP binding"/>
    <property type="evidence" value="ECO:0007669"/>
    <property type="project" value="UniProtKB-UniRule"/>
</dbReference>
<comment type="subcellular location">
    <subcellularLocation>
        <location evidence="1 14">Cytoplasm</location>
    </subcellularLocation>
</comment>
<dbReference type="Proteomes" id="UP000005317">
    <property type="component" value="Unassembled WGS sequence"/>
</dbReference>
<feature type="active site" description="Proton donor" evidence="14">
    <location>
        <position position="159"/>
    </location>
</feature>
<dbReference type="InterPro" id="IPR000846">
    <property type="entry name" value="DapB_N"/>
</dbReference>
<evidence type="ECO:0000256" key="6">
    <source>
        <dbReference type="ARBA" id="ARBA00022915"/>
    </source>
</evidence>
<dbReference type="Gene3D" id="3.40.50.720">
    <property type="entry name" value="NAD(P)-binding Rossmann-like Domain"/>
    <property type="match status" value="1"/>
</dbReference>
<evidence type="ECO:0000256" key="8">
    <source>
        <dbReference type="ARBA" id="ARBA00023027"/>
    </source>
</evidence>
<sequence>MTRIAIVGASGRMGKALIEAIANTEGLELSVATEHPSNPLIGTDAGAVAGVGANGVLIAPSLDQAANDFDVLIDFTRPEPTLAHLAWCAAHGKKIVIGTTGFDDAGKAAIAKAAEQVPVVFAPNMSVGVNLCLKLLDMAARVLGDSVDIEIIEAHHRHKVDAPSGTALRMGEVVADALGRDLKECAVYGREGVTGERNRQAIGFATVRAGDVVGDHTVMFADVGERVEITHKASSRMTFAKGAVRAAGWLQDKQSGLFDMQDVLGLK</sequence>
<dbReference type="Pfam" id="PF01113">
    <property type="entry name" value="DapB_N"/>
    <property type="match status" value="1"/>
</dbReference>
<dbReference type="GO" id="GO:0051287">
    <property type="term" value="F:NAD binding"/>
    <property type="evidence" value="ECO:0007669"/>
    <property type="project" value="UniProtKB-UniRule"/>
</dbReference>
<feature type="domain" description="Dihydrodipicolinate reductase N-terminal" evidence="15">
    <location>
        <begin position="3"/>
        <end position="125"/>
    </location>
</feature>
<dbReference type="SUPFAM" id="SSF51735">
    <property type="entry name" value="NAD(P)-binding Rossmann-fold domains"/>
    <property type="match status" value="1"/>
</dbReference>
<dbReference type="PANTHER" id="PTHR20836">
    <property type="entry name" value="DIHYDRODIPICOLINATE REDUCTASE"/>
    <property type="match status" value="1"/>
</dbReference>
<dbReference type="OrthoDB" id="9790352at2"/>
<dbReference type="RefSeq" id="WP_002707398.1">
    <property type="nucleotide sequence ID" value="NZ_JH651384.1"/>
</dbReference>
<dbReference type="InterPro" id="IPR036291">
    <property type="entry name" value="NAD(P)-bd_dom_sf"/>
</dbReference>
<dbReference type="FunFam" id="3.40.50.720:FF:000048">
    <property type="entry name" value="4-hydroxy-tetrahydrodipicolinate reductase"/>
    <property type="match status" value="1"/>
</dbReference>
<comment type="catalytic activity">
    <reaction evidence="13 14">
        <text>(S)-2,3,4,5-tetrahydrodipicolinate + NAD(+) + H2O = (2S,4S)-4-hydroxy-2,3,4,5-tetrahydrodipicolinate + NADH + H(+)</text>
        <dbReference type="Rhea" id="RHEA:35323"/>
        <dbReference type="ChEBI" id="CHEBI:15377"/>
        <dbReference type="ChEBI" id="CHEBI:15378"/>
        <dbReference type="ChEBI" id="CHEBI:16845"/>
        <dbReference type="ChEBI" id="CHEBI:57540"/>
        <dbReference type="ChEBI" id="CHEBI:57945"/>
        <dbReference type="ChEBI" id="CHEBI:67139"/>
        <dbReference type="EC" id="1.17.1.8"/>
    </reaction>
</comment>
<keyword evidence="4 14" id="KW-0028">Amino-acid biosynthesis</keyword>
<feature type="binding site" evidence="14">
    <location>
        <begin position="8"/>
        <end position="13"/>
    </location>
    <ligand>
        <name>NAD(+)</name>
        <dbReference type="ChEBI" id="CHEBI:57540"/>
    </ligand>
</feature>
<proteinExistence type="inferred from homology"/>
<feature type="binding site" evidence="14">
    <location>
        <position position="34"/>
    </location>
    <ligand>
        <name>NAD(+)</name>
        <dbReference type="ChEBI" id="CHEBI:57540"/>
    </ligand>
</feature>
<dbReference type="UniPathway" id="UPA00034">
    <property type="reaction ID" value="UER00018"/>
</dbReference>
<evidence type="ECO:0000256" key="3">
    <source>
        <dbReference type="ARBA" id="ARBA00022490"/>
    </source>
</evidence>
<protein>
    <recommendedName>
        <fullName evidence="11 14">4-hydroxy-tetrahydrodipicolinate reductase</fullName>
        <shortName evidence="14">HTPA reductase</shortName>
        <ecNumber evidence="11 14">1.17.1.8</ecNumber>
    </recommendedName>
</protein>
<dbReference type="HAMAP" id="MF_00102">
    <property type="entry name" value="DapB"/>
    <property type="match status" value="1"/>
</dbReference>
<dbReference type="Gene3D" id="3.30.360.10">
    <property type="entry name" value="Dihydrodipicolinate Reductase, domain 2"/>
    <property type="match status" value="1"/>
</dbReference>
<comment type="pathway">
    <text evidence="10 14">Amino-acid biosynthesis; L-lysine biosynthesis via DAP pathway; (S)-tetrahydrodipicolinate from L-aspartate: step 4/4.</text>
</comment>
<evidence type="ECO:0000259" key="15">
    <source>
        <dbReference type="Pfam" id="PF01113"/>
    </source>
</evidence>
<reference evidence="18" key="1">
    <citation type="journal article" date="2011" name="Stand. Genomic Sci.">
        <title>Genome sequence of the filamentous, gliding Thiothrix nivea neotype strain (JP2(T)).</title>
        <authorList>
            <person name="Lapidus A."/>
            <person name="Nolan M."/>
            <person name="Lucas S."/>
            <person name="Glavina Del Rio T."/>
            <person name="Tice H."/>
            <person name="Cheng J.F."/>
            <person name="Tapia R."/>
            <person name="Han C."/>
            <person name="Goodwin L."/>
            <person name="Pitluck S."/>
            <person name="Liolios K."/>
            <person name="Pagani I."/>
            <person name="Ivanova N."/>
            <person name="Huntemann M."/>
            <person name="Mavromatis K."/>
            <person name="Mikhailova N."/>
            <person name="Pati A."/>
            <person name="Chen A."/>
            <person name="Palaniappan K."/>
            <person name="Land M."/>
            <person name="Brambilla E.M."/>
            <person name="Rohde M."/>
            <person name="Abt B."/>
            <person name="Verbarg S."/>
            <person name="Goker M."/>
            <person name="Bristow J."/>
            <person name="Eisen J.A."/>
            <person name="Markowitz V."/>
            <person name="Hugenholtz P."/>
            <person name="Kyrpides N.C."/>
            <person name="Klenk H.P."/>
            <person name="Woyke T."/>
        </authorList>
    </citation>
    <scope>NUCLEOTIDE SEQUENCE [LARGE SCALE GENOMIC DNA]</scope>
    <source>
        <strain evidence="18">ATCC 35100 / DSM 5205 / JP2</strain>
    </source>
</reference>
<evidence type="ECO:0000256" key="9">
    <source>
        <dbReference type="ARBA" id="ARBA00023154"/>
    </source>
</evidence>
<dbReference type="GO" id="GO:0008839">
    <property type="term" value="F:4-hydroxy-tetrahydrodipicolinate reductase"/>
    <property type="evidence" value="ECO:0007669"/>
    <property type="project" value="UniProtKB-UniRule"/>
</dbReference>
<keyword evidence="9 14" id="KW-0457">Lysine biosynthesis</keyword>
<keyword evidence="7 14" id="KW-0560">Oxidoreductase</keyword>
<dbReference type="GO" id="GO:0009089">
    <property type="term" value="P:lysine biosynthetic process via diaminopimelate"/>
    <property type="evidence" value="ECO:0007669"/>
    <property type="project" value="UniProtKB-UniRule"/>
</dbReference>
<dbReference type="EMBL" id="JH651384">
    <property type="protein sequence ID" value="EIJ33447.1"/>
    <property type="molecule type" value="Genomic_DNA"/>
</dbReference>